<keyword evidence="2" id="KW-1185">Reference proteome</keyword>
<dbReference type="EMBL" id="CM037152">
    <property type="protein sequence ID" value="KAH7832896.1"/>
    <property type="molecule type" value="Genomic_DNA"/>
</dbReference>
<sequence length="182" mass="21116">MNKELSTDFCKKNDDVIMKIISSYKKEQQVFRIGGKSLRLEAKDIKLIFGICCGSEQIRNQYQKKDLVPFKTRRNVTDRAIETRWMKEQIESLVGEEDEEDVADVVRIVCMLLFVTVFFAGRGTTLKWTYVQFLEDIDNMQKYDWAQEIVDVLLKSIKHYDEGPKDVAGCVIALPVKSTNVY</sequence>
<comment type="caution">
    <text evidence="1">The sequence shown here is derived from an EMBL/GenBank/DDBJ whole genome shotgun (WGS) entry which is preliminary data.</text>
</comment>
<evidence type="ECO:0000313" key="2">
    <source>
        <dbReference type="Proteomes" id="UP000828048"/>
    </source>
</evidence>
<name>A0ACB7WWY7_9ERIC</name>
<evidence type="ECO:0000313" key="1">
    <source>
        <dbReference type="EMBL" id="KAH7832896.1"/>
    </source>
</evidence>
<reference evidence="1 2" key="1">
    <citation type="journal article" date="2021" name="Hortic Res">
        <title>High-quality reference genome and annotation aids understanding of berry development for evergreen blueberry (Vaccinium darrowii).</title>
        <authorList>
            <person name="Yu J."/>
            <person name="Hulse-Kemp A.M."/>
            <person name="Babiker E."/>
            <person name="Staton M."/>
        </authorList>
    </citation>
    <scope>NUCLEOTIDE SEQUENCE [LARGE SCALE GENOMIC DNA]</scope>
    <source>
        <strain evidence="2">cv. NJ 8807/NJ 8810</strain>
        <tissue evidence="1">Young leaf</tissue>
    </source>
</reference>
<proteinExistence type="predicted"/>
<protein>
    <submittedName>
        <fullName evidence="1">Uncharacterized protein</fullName>
    </submittedName>
</protein>
<organism evidence="1 2">
    <name type="scientific">Vaccinium darrowii</name>
    <dbReference type="NCBI Taxonomy" id="229202"/>
    <lineage>
        <taxon>Eukaryota</taxon>
        <taxon>Viridiplantae</taxon>
        <taxon>Streptophyta</taxon>
        <taxon>Embryophyta</taxon>
        <taxon>Tracheophyta</taxon>
        <taxon>Spermatophyta</taxon>
        <taxon>Magnoliopsida</taxon>
        <taxon>eudicotyledons</taxon>
        <taxon>Gunneridae</taxon>
        <taxon>Pentapetalae</taxon>
        <taxon>asterids</taxon>
        <taxon>Ericales</taxon>
        <taxon>Ericaceae</taxon>
        <taxon>Vaccinioideae</taxon>
        <taxon>Vaccinieae</taxon>
        <taxon>Vaccinium</taxon>
    </lineage>
</organism>
<gene>
    <name evidence="1" type="ORF">Vadar_001150</name>
</gene>
<accession>A0ACB7WWY7</accession>
<dbReference type="Proteomes" id="UP000828048">
    <property type="component" value="Chromosome 2"/>
</dbReference>